<proteinExistence type="predicted"/>
<feature type="region of interest" description="Disordered" evidence="1">
    <location>
        <begin position="113"/>
        <end position="177"/>
    </location>
</feature>
<dbReference type="GO" id="GO:0016020">
    <property type="term" value="C:membrane"/>
    <property type="evidence" value="ECO:0007669"/>
    <property type="project" value="InterPro"/>
</dbReference>
<dbReference type="OrthoDB" id="6107927at2759"/>
<name>A0A9W9YP28_9CNID</name>
<dbReference type="CDD" id="cd06263">
    <property type="entry name" value="MAM"/>
    <property type="match status" value="1"/>
</dbReference>
<dbReference type="InterPro" id="IPR000998">
    <property type="entry name" value="MAM_dom"/>
</dbReference>
<feature type="compositionally biased region" description="Polar residues" evidence="1">
    <location>
        <begin position="296"/>
        <end position="311"/>
    </location>
</feature>
<feature type="domain" description="MAM" evidence="3">
    <location>
        <begin position="1"/>
        <end position="109"/>
    </location>
</feature>
<dbReference type="AlphaFoldDB" id="A0A9W9YP28"/>
<dbReference type="PANTHER" id="PTHR23282">
    <property type="entry name" value="APICAL ENDOSOMAL GLYCOPROTEIN PRECURSOR"/>
    <property type="match status" value="1"/>
</dbReference>
<evidence type="ECO:0000256" key="1">
    <source>
        <dbReference type="SAM" id="MobiDB-lite"/>
    </source>
</evidence>
<organism evidence="4 5">
    <name type="scientific">Desmophyllum pertusum</name>
    <dbReference type="NCBI Taxonomy" id="174260"/>
    <lineage>
        <taxon>Eukaryota</taxon>
        <taxon>Metazoa</taxon>
        <taxon>Cnidaria</taxon>
        <taxon>Anthozoa</taxon>
        <taxon>Hexacorallia</taxon>
        <taxon>Scleractinia</taxon>
        <taxon>Caryophylliina</taxon>
        <taxon>Caryophylliidae</taxon>
        <taxon>Desmophyllum</taxon>
    </lineage>
</organism>
<dbReference type="Proteomes" id="UP001163046">
    <property type="component" value="Unassembled WGS sequence"/>
</dbReference>
<keyword evidence="5" id="KW-1185">Reference proteome</keyword>
<dbReference type="PANTHER" id="PTHR23282:SF146">
    <property type="entry name" value="RT07201P-RELATED"/>
    <property type="match status" value="1"/>
</dbReference>
<feature type="region of interest" description="Disordered" evidence="1">
    <location>
        <begin position="412"/>
        <end position="434"/>
    </location>
</feature>
<sequence length="471" mass="51512">MEGYYMYIEATNPATGNNAKLVLSVSGNRELSCLTFYYHMYGYTMGTLNVFSGNAVVFNTSGNHGNYWIMVKRTIFLDKTVTFEGTVGSSYTGDLAIDDVSISSGSCYGPTTYPTIPPSTRSPGVSPSLPPYTLPGASPSLPPYTLPEYSSTTKPSSSKPSTSKSTITPKEPSTEEIQESVMMEIRDLDMKKWDIEMKYDFKREVARVATEYCAADGSRCQLTETSSRRRRSSDNMVFSADMVHILLGYPMQSPEDPLMTLLAFYLQLPQGFSDNVITKDILQAIVKSDMSSIEGSMGSTISSVQPLASTADTKEDEENAEESKPTNVVIGASVGGVLLFVVIVALGLRFLLKGRVHSKEKVEEDVVEGNDGVCRGSAMNKLNNNAIAYDNNAYITVEQAIELKCTNHTRSTKNVPVKTSGKHHPWTSNGLYVPTNHSSVNEGFQESKERANDSTDGVVLSFQNVPAEMKE</sequence>
<dbReference type="Pfam" id="PF00629">
    <property type="entry name" value="MAM"/>
    <property type="match status" value="1"/>
</dbReference>
<dbReference type="CDD" id="cd12087">
    <property type="entry name" value="TM_EGFR-like"/>
    <property type="match status" value="1"/>
</dbReference>
<protein>
    <recommendedName>
        <fullName evidence="3">MAM domain-containing protein</fullName>
    </recommendedName>
</protein>
<dbReference type="SUPFAM" id="SSF49899">
    <property type="entry name" value="Concanavalin A-like lectins/glucanases"/>
    <property type="match status" value="1"/>
</dbReference>
<evidence type="ECO:0000313" key="4">
    <source>
        <dbReference type="EMBL" id="KAJ7356102.1"/>
    </source>
</evidence>
<gene>
    <name evidence="4" type="ORF">OS493_027030</name>
</gene>
<keyword evidence="2" id="KW-1133">Transmembrane helix</keyword>
<dbReference type="Gene3D" id="2.60.120.200">
    <property type="match status" value="1"/>
</dbReference>
<evidence type="ECO:0000259" key="3">
    <source>
        <dbReference type="PROSITE" id="PS50060"/>
    </source>
</evidence>
<feature type="region of interest" description="Disordered" evidence="1">
    <location>
        <begin position="296"/>
        <end position="325"/>
    </location>
</feature>
<feature type="transmembrane region" description="Helical" evidence="2">
    <location>
        <begin position="328"/>
        <end position="352"/>
    </location>
</feature>
<feature type="compositionally biased region" description="Polar residues" evidence="1">
    <location>
        <begin position="113"/>
        <end position="125"/>
    </location>
</feature>
<evidence type="ECO:0000256" key="2">
    <source>
        <dbReference type="SAM" id="Phobius"/>
    </source>
</evidence>
<dbReference type="SMART" id="SM00137">
    <property type="entry name" value="MAM"/>
    <property type="match status" value="1"/>
</dbReference>
<dbReference type="PROSITE" id="PS50060">
    <property type="entry name" value="MAM_2"/>
    <property type="match status" value="1"/>
</dbReference>
<reference evidence="4" key="1">
    <citation type="submission" date="2023-01" db="EMBL/GenBank/DDBJ databases">
        <title>Genome assembly of the deep-sea coral Lophelia pertusa.</title>
        <authorList>
            <person name="Herrera S."/>
            <person name="Cordes E."/>
        </authorList>
    </citation>
    <scope>NUCLEOTIDE SEQUENCE</scope>
    <source>
        <strain evidence="4">USNM1676648</strain>
        <tissue evidence="4">Polyp</tissue>
    </source>
</reference>
<keyword evidence="2" id="KW-0812">Transmembrane</keyword>
<keyword evidence="2" id="KW-0472">Membrane</keyword>
<comment type="caution">
    <text evidence="4">The sequence shown here is derived from an EMBL/GenBank/DDBJ whole genome shotgun (WGS) entry which is preliminary data.</text>
</comment>
<dbReference type="EMBL" id="MU827325">
    <property type="protein sequence ID" value="KAJ7356102.1"/>
    <property type="molecule type" value="Genomic_DNA"/>
</dbReference>
<feature type="compositionally biased region" description="Low complexity" evidence="1">
    <location>
        <begin position="150"/>
        <end position="171"/>
    </location>
</feature>
<accession>A0A9W9YP28</accession>
<dbReference type="InterPro" id="IPR051560">
    <property type="entry name" value="MAM_domain-containing"/>
</dbReference>
<dbReference type="InterPro" id="IPR013320">
    <property type="entry name" value="ConA-like_dom_sf"/>
</dbReference>
<evidence type="ECO:0000313" key="5">
    <source>
        <dbReference type="Proteomes" id="UP001163046"/>
    </source>
</evidence>